<dbReference type="PANTHER" id="PTHR10670">
    <property type="entry name" value="DNA POLYMERASE EPSILON CATALYTIC SUBUNIT A"/>
    <property type="match status" value="1"/>
</dbReference>
<dbReference type="GO" id="GO:0003677">
    <property type="term" value="F:DNA binding"/>
    <property type="evidence" value="ECO:0007669"/>
    <property type="project" value="UniProtKB-KW"/>
</dbReference>
<dbReference type="Pfam" id="PF08490">
    <property type="entry name" value="DUF1744"/>
    <property type="match status" value="1"/>
</dbReference>
<dbReference type="SMART" id="SM01159">
    <property type="entry name" value="DUF1744"/>
    <property type="match status" value="1"/>
</dbReference>
<comment type="similarity">
    <text evidence="1">Belongs to the DNA polymerase type-B family.</text>
</comment>
<evidence type="ECO:0000313" key="4">
    <source>
        <dbReference type="Proteomes" id="UP000000305"/>
    </source>
</evidence>
<sequence length="180" mass="20541">DNRLVTEIEDATTTLVVNNHRVYTNVCAEMDMDRLAVTTLLQSHQVLDVEDTSSSTAFDVPQGQVSLKDMLNDNHTAELISYIESAMCLTVFQVLKSVVTSRLRDISVHRNVFTDFQVIHFYRWLRSPTSLLYDPALRRMLQNLVRFVQLLAEFQRLGASVVYADFGRTYGAAMAENFEL</sequence>
<protein>
    <recommendedName>
        <fullName evidence="1">DNA polymerase epsilon catalytic subunit</fullName>
        <ecNumber evidence="1">2.7.7.7</ecNumber>
    </recommendedName>
</protein>
<feature type="domain" description="DNA polymerase epsilon catalytic subunit A C-terminal" evidence="2">
    <location>
        <begin position="3"/>
        <end position="175"/>
    </location>
</feature>
<dbReference type="STRING" id="6669.E9GWV0"/>
<keyword evidence="1" id="KW-0004">4Fe-4S</keyword>
<keyword evidence="1" id="KW-0235">DNA replication</keyword>
<dbReference type="GO" id="GO:0006260">
    <property type="term" value="P:DNA replication"/>
    <property type="evidence" value="ECO:0007669"/>
    <property type="project" value="UniProtKB-KW"/>
</dbReference>
<dbReference type="GO" id="GO:0008622">
    <property type="term" value="C:epsilon DNA polymerase complex"/>
    <property type="evidence" value="ECO:0007669"/>
    <property type="project" value="InterPro"/>
</dbReference>
<dbReference type="InterPro" id="IPR029703">
    <property type="entry name" value="POL2"/>
</dbReference>
<evidence type="ECO:0000313" key="3">
    <source>
        <dbReference type="EMBL" id="EFX76057.1"/>
    </source>
</evidence>
<dbReference type="EMBL" id="GL732571">
    <property type="protein sequence ID" value="EFX76057.1"/>
    <property type="molecule type" value="Genomic_DNA"/>
</dbReference>
<keyword evidence="1" id="KW-0411">Iron-sulfur</keyword>
<keyword evidence="1" id="KW-0548">Nucleotidyltransferase</keyword>
<keyword evidence="1" id="KW-0539">Nucleus</keyword>
<dbReference type="AlphaFoldDB" id="E9GWV0"/>
<name>E9GWV0_DAPPU</name>
<keyword evidence="1" id="KW-0239">DNA-directed DNA polymerase</keyword>
<comment type="catalytic activity">
    <reaction evidence="1">
        <text>DNA(n) + a 2'-deoxyribonucleoside 5'-triphosphate = DNA(n+1) + diphosphate</text>
        <dbReference type="Rhea" id="RHEA:22508"/>
        <dbReference type="Rhea" id="RHEA-COMP:17339"/>
        <dbReference type="Rhea" id="RHEA-COMP:17340"/>
        <dbReference type="ChEBI" id="CHEBI:33019"/>
        <dbReference type="ChEBI" id="CHEBI:61560"/>
        <dbReference type="ChEBI" id="CHEBI:173112"/>
        <dbReference type="EC" id="2.7.7.7"/>
    </reaction>
</comment>
<keyword evidence="4" id="KW-1185">Reference proteome</keyword>
<dbReference type="KEGG" id="dpx:DAPPUDRAFT_55507"/>
<accession>E9GWV0</accession>
<dbReference type="EC" id="2.7.7.7" evidence="1"/>
<keyword evidence="1" id="KW-0479">Metal-binding</keyword>
<comment type="cofactor">
    <cofactor evidence="1">
        <name>[4Fe-4S] cluster</name>
        <dbReference type="ChEBI" id="CHEBI:49883"/>
    </cofactor>
</comment>
<dbReference type="PANTHER" id="PTHR10670:SF0">
    <property type="entry name" value="DNA POLYMERASE EPSILON CATALYTIC SUBUNIT A"/>
    <property type="match status" value="1"/>
</dbReference>
<dbReference type="GO" id="GO:0006281">
    <property type="term" value="P:DNA repair"/>
    <property type="evidence" value="ECO:0007669"/>
    <property type="project" value="InterPro"/>
</dbReference>
<dbReference type="GO" id="GO:0003887">
    <property type="term" value="F:DNA-directed DNA polymerase activity"/>
    <property type="evidence" value="ECO:0007669"/>
    <property type="project" value="UniProtKB-KW"/>
</dbReference>
<dbReference type="eggNOG" id="KOG1798">
    <property type="taxonomic scope" value="Eukaryota"/>
</dbReference>
<evidence type="ECO:0000259" key="2">
    <source>
        <dbReference type="SMART" id="SM01159"/>
    </source>
</evidence>
<keyword evidence="1" id="KW-0862">Zinc</keyword>
<dbReference type="HOGENOM" id="CLU_1499943_0_0_1"/>
<comment type="function">
    <text evidence="1">DNA polymerase II participates in chromosomal DNA replication.</text>
</comment>
<keyword evidence="1" id="KW-0238">DNA-binding</keyword>
<evidence type="ECO:0000256" key="1">
    <source>
        <dbReference type="RuleBase" id="RU365029"/>
    </source>
</evidence>
<feature type="non-terminal residue" evidence="3">
    <location>
        <position position="180"/>
    </location>
</feature>
<keyword evidence="1" id="KW-0808">Transferase</keyword>
<dbReference type="GO" id="GO:0008270">
    <property type="term" value="F:zinc ion binding"/>
    <property type="evidence" value="ECO:0007669"/>
    <property type="project" value="UniProtKB-KW"/>
</dbReference>
<dbReference type="OrthoDB" id="10060449at2759"/>
<organism evidence="3 4">
    <name type="scientific">Daphnia pulex</name>
    <name type="common">Water flea</name>
    <dbReference type="NCBI Taxonomy" id="6669"/>
    <lineage>
        <taxon>Eukaryota</taxon>
        <taxon>Metazoa</taxon>
        <taxon>Ecdysozoa</taxon>
        <taxon>Arthropoda</taxon>
        <taxon>Crustacea</taxon>
        <taxon>Branchiopoda</taxon>
        <taxon>Diplostraca</taxon>
        <taxon>Cladocera</taxon>
        <taxon>Anomopoda</taxon>
        <taxon>Daphniidae</taxon>
        <taxon>Daphnia</taxon>
    </lineage>
</organism>
<reference evidence="3 4" key="1">
    <citation type="journal article" date="2011" name="Science">
        <title>The ecoresponsive genome of Daphnia pulex.</title>
        <authorList>
            <person name="Colbourne J.K."/>
            <person name="Pfrender M.E."/>
            <person name="Gilbert D."/>
            <person name="Thomas W.K."/>
            <person name="Tucker A."/>
            <person name="Oakley T.H."/>
            <person name="Tokishita S."/>
            <person name="Aerts A."/>
            <person name="Arnold G.J."/>
            <person name="Basu M.K."/>
            <person name="Bauer D.J."/>
            <person name="Caceres C.E."/>
            <person name="Carmel L."/>
            <person name="Casola C."/>
            <person name="Choi J.H."/>
            <person name="Detter J.C."/>
            <person name="Dong Q."/>
            <person name="Dusheyko S."/>
            <person name="Eads B.D."/>
            <person name="Frohlich T."/>
            <person name="Geiler-Samerotte K.A."/>
            <person name="Gerlach D."/>
            <person name="Hatcher P."/>
            <person name="Jogdeo S."/>
            <person name="Krijgsveld J."/>
            <person name="Kriventseva E.V."/>
            <person name="Kultz D."/>
            <person name="Laforsch C."/>
            <person name="Lindquist E."/>
            <person name="Lopez J."/>
            <person name="Manak J.R."/>
            <person name="Muller J."/>
            <person name="Pangilinan J."/>
            <person name="Patwardhan R.P."/>
            <person name="Pitluck S."/>
            <person name="Pritham E.J."/>
            <person name="Rechtsteiner A."/>
            <person name="Rho M."/>
            <person name="Rogozin I.B."/>
            <person name="Sakarya O."/>
            <person name="Salamov A."/>
            <person name="Schaack S."/>
            <person name="Shapiro H."/>
            <person name="Shiga Y."/>
            <person name="Skalitzky C."/>
            <person name="Smith Z."/>
            <person name="Souvorov A."/>
            <person name="Sung W."/>
            <person name="Tang Z."/>
            <person name="Tsuchiya D."/>
            <person name="Tu H."/>
            <person name="Vos H."/>
            <person name="Wang M."/>
            <person name="Wolf Y.I."/>
            <person name="Yamagata H."/>
            <person name="Yamada T."/>
            <person name="Ye Y."/>
            <person name="Shaw J.R."/>
            <person name="Andrews J."/>
            <person name="Crease T.J."/>
            <person name="Tang H."/>
            <person name="Lucas S.M."/>
            <person name="Robertson H.M."/>
            <person name="Bork P."/>
            <person name="Koonin E.V."/>
            <person name="Zdobnov E.M."/>
            <person name="Grigoriev I.V."/>
            <person name="Lynch M."/>
            <person name="Boore J.L."/>
        </authorList>
    </citation>
    <scope>NUCLEOTIDE SEQUENCE [LARGE SCALE GENOMIC DNA]</scope>
</reference>
<proteinExistence type="inferred from homology"/>
<keyword evidence="1" id="KW-0863">Zinc-finger</keyword>
<keyword evidence="1" id="KW-0408">Iron</keyword>
<gene>
    <name evidence="3" type="ORF">DAPPUDRAFT_55507</name>
</gene>
<dbReference type="InterPro" id="IPR013697">
    <property type="entry name" value="DNA_pol_e_suA_C"/>
</dbReference>
<dbReference type="GO" id="GO:0051539">
    <property type="term" value="F:4 iron, 4 sulfur cluster binding"/>
    <property type="evidence" value="ECO:0007669"/>
    <property type="project" value="UniProtKB-KW"/>
</dbReference>
<dbReference type="Proteomes" id="UP000000305">
    <property type="component" value="Unassembled WGS sequence"/>
</dbReference>
<comment type="subcellular location">
    <subcellularLocation>
        <location evidence="1">Nucleus</location>
    </subcellularLocation>
</comment>
<dbReference type="InParanoid" id="E9GWV0"/>